<name>A0ACC0CNL6_9PEZI</name>
<dbReference type="Proteomes" id="UP001497680">
    <property type="component" value="Unassembled WGS sequence"/>
</dbReference>
<gene>
    <name evidence="1" type="ORF">F4821DRAFT_264385</name>
</gene>
<evidence type="ECO:0000313" key="2">
    <source>
        <dbReference type="Proteomes" id="UP001497680"/>
    </source>
</evidence>
<proteinExistence type="predicted"/>
<organism evidence="1 2">
    <name type="scientific">Hypoxylon rubiginosum</name>
    <dbReference type="NCBI Taxonomy" id="110542"/>
    <lineage>
        <taxon>Eukaryota</taxon>
        <taxon>Fungi</taxon>
        <taxon>Dikarya</taxon>
        <taxon>Ascomycota</taxon>
        <taxon>Pezizomycotina</taxon>
        <taxon>Sordariomycetes</taxon>
        <taxon>Xylariomycetidae</taxon>
        <taxon>Xylariales</taxon>
        <taxon>Hypoxylaceae</taxon>
        <taxon>Hypoxylon</taxon>
    </lineage>
</organism>
<keyword evidence="2" id="KW-1185">Reference proteome</keyword>
<dbReference type="EMBL" id="MU394381">
    <property type="protein sequence ID" value="KAI6082009.1"/>
    <property type="molecule type" value="Genomic_DNA"/>
</dbReference>
<protein>
    <submittedName>
        <fullName evidence="1">Uncharacterized protein</fullName>
    </submittedName>
</protein>
<comment type="caution">
    <text evidence="1">The sequence shown here is derived from an EMBL/GenBank/DDBJ whole genome shotgun (WGS) entry which is preliminary data.</text>
</comment>
<evidence type="ECO:0000313" key="1">
    <source>
        <dbReference type="EMBL" id="KAI6082009.1"/>
    </source>
</evidence>
<sequence>MGAFVQAAFIVFLMILYIAQTVGCSYFASVVNSEIRPYFDEHGMQAQAKDSRQAFGYLVASAVLSGLSVIVAPCRLFRSPKPNGEDKSGLCISACTTYITFAAVVTVFVFACLTAAHSWAWWKDFASEGLDHLASQCQRLAIYLIVVLVSSAVGSIVGIIRNNWRHCKPTHQLGQE</sequence>
<reference evidence="1 2" key="1">
    <citation type="journal article" date="2022" name="New Phytol.">
        <title>Ecological generalism drives hyperdiversity of secondary metabolite gene clusters in xylarialean endophytes.</title>
        <authorList>
            <person name="Franco M.E.E."/>
            <person name="Wisecaver J.H."/>
            <person name="Arnold A.E."/>
            <person name="Ju Y.M."/>
            <person name="Slot J.C."/>
            <person name="Ahrendt S."/>
            <person name="Moore L.P."/>
            <person name="Eastman K.E."/>
            <person name="Scott K."/>
            <person name="Konkel Z."/>
            <person name="Mondo S.J."/>
            <person name="Kuo A."/>
            <person name="Hayes R.D."/>
            <person name="Haridas S."/>
            <person name="Andreopoulos B."/>
            <person name="Riley R."/>
            <person name="LaButti K."/>
            <person name="Pangilinan J."/>
            <person name="Lipzen A."/>
            <person name="Amirebrahimi M."/>
            <person name="Yan J."/>
            <person name="Adam C."/>
            <person name="Keymanesh K."/>
            <person name="Ng V."/>
            <person name="Louie K."/>
            <person name="Northen T."/>
            <person name="Drula E."/>
            <person name="Henrissat B."/>
            <person name="Hsieh H.M."/>
            <person name="Youens-Clark K."/>
            <person name="Lutzoni F."/>
            <person name="Miadlikowska J."/>
            <person name="Eastwood D.C."/>
            <person name="Hamelin R.C."/>
            <person name="Grigoriev I.V."/>
            <person name="U'Ren J.M."/>
        </authorList>
    </citation>
    <scope>NUCLEOTIDE SEQUENCE [LARGE SCALE GENOMIC DNA]</scope>
    <source>
        <strain evidence="1 2">ER1909</strain>
    </source>
</reference>
<accession>A0ACC0CNL6</accession>